<name>A0A3B0ZDP3_9ZZZZ</name>
<dbReference type="AlphaFoldDB" id="A0A3B0ZDP3"/>
<dbReference type="InterPro" id="IPR008984">
    <property type="entry name" value="SMAD_FHA_dom_sf"/>
</dbReference>
<dbReference type="Pfam" id="PF00498">
    <property type="entry name" value="FHA"/>
    <property type="match status" value="1"/>
</dbReference>
<organism evidence="2">
    <name type="scientific">hydrothermal vent metagenome</name>
    <dbReference type="NCBI Taxonomy" id="652676"/>
    <lineage>
        <taxon>unclassified sequences</taxon>
        <taxon>metagenomes</taxon>
        <taxon>ecological metagenomes</taxon>
    </lineage>
</organism>
<dbReference type="InterPro" id="IPR050923">
    <property type="entry name" value="Cell_Proc_Reg/RNA_Proc"/>
</dbReference>
<proteinExistence type="predicted"/>
<sequence length="193" mass="21485">MAVLIQYANGVPGVKFSLDSEEISIGRALDNDISVDDEFVSKKHAVIQLMHDELTDRVDCILIDNDSTNHIYVNSSKVSAHRLEENDRIHIGQNEFRFSFDSVSHLDAAIIPHFESDEAPGLMHARAQAKTERLAKEHAETKSTVGGVPLDGYKVEDLADTKHQIGTLLDSASDDEENPAENGKRFSRRLTFI</sequence>
<dbReference type="Gene3D" id="2.60.200.20">
    <property type="match status" value="1"/>
</dbReference>
<accession>A0A3B0ZDP3</accession>
<dbReference type="SMART" id="SM00240">
    <property type="entry name" value="FHA"/>
    <property type="match status" value="1"/>
</dbReference>
<evidence type="ECO:0000313" key="2">
    <source>
        <dbReference type="EMBL" id="VAW91545.1"/>
    </source>
</evidence>
<gene>
    <name evidence="2" type="ORF">MNBD_GAMMA23-1044</name>
</gene>
<protein>
    <recommendedName>
        <fullName evidence="1">FHA domain-containing protein</fullName>
    </recommendedName>
</protein>
<feature type="domain" description="FHA" evidence="1">
    <location>
        <begin position="23"/>
        <end position="78"/>
    </location>
</feature>
<reference evidence="2" key="1">
    <citation type="submission" date="2018-06" db="EMBL/GenBank/DDBJ databases">
        <authorList>
            <person name="Zhirakovskaya E."/>
        </authorList>
    </citation>
    <scope>NUCLEOTIDE SEQUENCE</scope>
</reference>
<dbReference type="InterPro" id="IPR000253">
    <property type="entry name" value="FHA_dom"/>
</dbReference>
<evidence type="ECO:0000259" key="1">
    <source>
        <dbReference type="PROSITE" id="PS50006"/>
    </source>
</evidence>
<dbReference type="PROSITE" id="PS50006">
    <property type="entry name" value="FHA_DOMAIN"/>
    <property type="match status" value="1"/>
</dbReference>
<dbReference type="PANTHER" id="PTHR23308">
    <property type="entry name" value="NUCLEAR INHIBITOR OF PROTEIN PHOSPHATASE-1"/>
    <property type="match status" value="1"/>
</dbReference>
<dbReference type="SUPFAM" id="SSF49879">
    <property type="entry name" value="SMAD/FHA domain"/>
    <property type="match status" value="1"/>
</dbReference>
<dbReference type="EMBL" id="UOFT01000011">
    <property type="protein sequence ID" value="VAW91545.1"/>
    <property type="molecule type" value="Genomic_DNA"/>
</dbReference>
<dbReference type="CDD" id="cd00060">
    <property type="entry name" value="FHA"/>
    <property type="match status" value="1"/>
</dbReference>